<dbReference type="WBParaSite" id="snap_masked-unitig_40834-processed-gene-0.0-mRNA-1">
    <property type="protein sequence ID" value="snap_masked-unitig_40834-processed-gene-0.0-mRNA-1"/>
    <property type="gene ID" value="snap_masked-unitig_40834-processed-gene-0.0"/>
</dbReference>
<keyword evidence="2" id="KW-0472">Membrane</keyword>
<keyword evidence="2" id="KW-0812">Transmembrane</keyword>
<keyword evidence="2" id="KW-1133">Transmembrane helix</keyword>
<evidence type="ECO:0000256" key="2">
    <source>
        <dbReference type="SAM" id="Phobius"/>
    </source>
</evidence>
<evidence type="ECO:0000313" key="4">
    <source>
        <dbReference type="WBParaSite" id="snap_masked-unitig_40834-processed-gene-0.0-mRNA-1"/>
    </source>
</evidence>
<protein>
    <submittedName>
        <fullName evidence="4">Nuclear transcription factor Y subunit</fullName>
    </submittedName>
</protein>
<keyword evidence="3" id="KW-1185">Reference proteome</keyword>
<feature type="region of interest" description="Disordered" evidence="1">
    <location>
        <begin position="1"/>
        <end position="26"/>
    </location>
</feature>
<reference evidence="4" key="1">
    <citation type="submission" date="2016-11" db="UniProtKB">
        <authorList>
            <consortium name="WormBaseParasite"/>
        </authorList>
    </citation>
    <scope>IDENTIFICATION</scope>
</reference>
<dbReference type="AlphaFoldDB" id="A0A1I8JR66"/>
<proteinExistence type="predicted"/>
<organism evidence="3 4">
    <name type="scientific">Macrostomum lignano</name>
    <dbReference type="NCBI Taxonomy" id="282301"/>
    <lineage>
        <taxon>Eukaryota</taxon>
        <taxon>Metazoa</taxon>
        <taxon>Spiralia</taxon>
        <taxon>Lophotrochozoa</taxon>
        <taxon>Platyhelminthes</taxon>
        <taxon>Rhabditophora</taxon>
        <taxon>Macrostomorpha</taxon>
        <taxon>Macrostomida</taxon>
        <taxon>Macrostomidae</taxon>
        <taxon>Macrostomum</taxon>
    </lineage>
</organism>
<accession>A0A1I8JR66</accession>
<name>A0A1I8JR66_9PLAT</name>
<feature type="transmembrane region" description="Helical" evidence="2">
    <location>
        <begin position="107"/>
        <end position="127"/>
    </location>
</feature>
<sequence>SPAQHPSLHYNPHPTCPQQPEPAGGHANIQEHIMTWPPYRMGNRSHIVLRSQARLQHYKVGENLRRRKCNFWNAQMRKHSHYMRKQNVPCITDPKKSTQNIFWRSRATARVSSVILVGLATVFAAVFCLL</sequence>
<evidence type="ECO:0000256" key="1">
    <source>
        <dbReference type="SAM" id="MobiDB-lite"/>
    </source>
</evidence>
<evidence type="ECO:0000313" key="3">
    <source>
        <dbReference type="Proteomes" id="UP000095280"/>
    </source>
</evidence>
<dbReference type="Proteomes" id="UP000095280">
    <property type="component" value="Unplaced"/>
</dbReference>